<comment type="similarity">
    <text evidence="1">Belongs to the bacterial solute-binding protein 8 family.</text>
</comment>
<dbReference type="EMBL" id="QUMS01000001">
    <property type="protein sequence ID" value="REG11646.1"/>
    <property type="molecule type" value="Genomic_DNA"/>
</dbReference>
<dbReference type="CDD" id="cd01144">
    <property type="entry name" value="BtuF"/>
    <property type="match status" value="1"/>
</dbReference>
<dbReference type="InterPro" id="IPR050902">
    <property type="entry name" value="ABC_Transporter_SBP"/>
</dbReference>
<dbReference type="PROSITE" id="PS50983">
    <property type="entry name" value="FE_B12_PBP"/>
    <property type="match status" value="1"/>
</dbReference>
<reference evidence="5 6" key="1">
    <citation type="submission" date="2018-08" db="EMBL/GenBank/DDBJ databases">
        <title>Genomic Encyclopedia of Type Strains, Phase IV (KMG-IV): sequencing the most valuable type-strain genomes for metagenomic binning, comparative biology and taxonomic classification.</title>
        <authorList>
            <person name="Goeker M."/>
        </authorList>
    </citation>
    <scope>NUCLEOTIDE SEQUENCE [LARGE SCALE GENOMIC DNA]</scope>
    <source>
        <strain evidence="5 6">DSM 23923</strain>
    </source>
</reference>
<evidence type="ECO:0000256" key="2">
    <source>
        <dbReference type="ARBA" id="ARBA00022729"/>
    </source>
</evidence>
<evidence type="ECO:0000256" key="3">
    <source>
        <dbReference type="SAM" id="SignalP"/>
    </source>
</evidence>
<keyword evidence="2 3" id="KW-0732">Signal</keyword>
<dbReference type="AlphaFoldDB" id="A0A347ZR69"/>
<feature type="signal peptide" evidence="3">
    <location>
        <begin position="1"/>
        <end position="33"/>
    </location>
</feature>
<sequence>MHKFHLNPRPVKVSIFILIALAFALTACAPAVAIEPTVEAAAESIETPAAVFSAVDIIDSVSREVVIDAPAARIVSLAPSITESLYAIGAGDLLVGRTEFCDYPEEASALPAIGGFSSSSISIEAITDLEPDLVIGGSIYQADLIDALESAGIQVIILEPNSIEEIMDSLQTLGAVTGHTTEASSLLDEMQTRIDTVTQVVETIPEEERVSVFYEVWNDPYMTTTNQTFIGELINMAGGVNIFADLSEDYPSISSEEVIEKDPQVILGPSNHSDQLSGEIIAEREGWGDLSAVQNGRIYIIDGNIVSRAGPRVVDALEAIAQALYPQSFGE</sequence>
<dbReference type="RefSeq" id="WP_116224766.1">
    <property type="nucleotide sequence ID" value="NZ_AP018437.1"/>
</dbReference>
<dbReference type="PANTHER" id="PTHR30535:SF34">
    <property type="entry name" value="MOLYBDATE-BINDING PROTEIN MOLA"/>
    <property type="match status" value="1"/>
</dbReference>
<dbReference type="PANTHER" id="PTHR30535">
    <property type="entry name" value="VITAMIN B12-BINDING PROTEIN"/>
    <property type="match status" value="1"/>
</dbReference>
<dbReference type="Proteomes" id="UP000256388">
    <property type="component" value="Unassembled WGS sequence"/>
</dbReference>
<name>A0A347ZR69_9CHLR</name>
<dbReference type="Pfam" id="PF01497">
    <property type="entry name" value="Peripla_BP_2"/>
    <property type="match status" value="1"/>
</dbReference>
<dbReference type="SUPFAM" id="SSF53807">
    <property type="entry name" value="Helical backbone' metal receptor"/>
    <property type="match status" value="1"/>
</dbReference>
<dbReference type="NCBIfam" id="NF038402">
    <property type="entry name" value="TroA_like"/>
    <property type="match status" value="1"/>
</dbReference>
<gene>
    <name evidence="5" type="ORF">DFR64_1538</name>
</gene>
<dbReference type="GO" id="GO:0071281">
    <property type="term" value="P:cellular response to iron ion"/>
    <property type="evidence" value="ECO:0007669"/>
    <property type="project" value="TreeGrafter"/>
</dbReference>
<dbReference type="Gene3D" id="3.40.50.1980">
    <property type="entry name" value="Nitrogenase molybdenum iron protein domain"/>
    <property type="match status" value="2"/>
</dbReference>
<protein>
    <submittedName>
        <fullName evidence="5">Iron complex transport system substrate-binding protein</fullName>
    </submittedName>
</protein>
<feature type="chain" id="PRO_5030063602" evidence="3">
    <location>
        <begin position="34"/>
        <end position="331"/>
    </location>
</feature>
<dbReference type="InterPro" id="IPR054828">
    <property type="entry name" value="Vit_B12_bind_prot"/>
</dbReference>
<comment type="caution">
    <text evidence="5">The sequence shown here is derived from an EMBL/GenBank/DDBJ whole genome shotgun (WGS) entry which is preliminary data.</text>
</comment>
<dbReference type="OrthoDB" id="9787830at2"/>
<evidence type="ECO:0000256" key="1">
    <source>
        <dbReference type="ARBA" id="ARBA00008814"/>
    </source>
</evidence>
<accession>A0A347ZR69</accession>
<proteinExistence type="inferred from homology"/>
<dbReference type="InterPro" id="IPR002491">
    <property type="entry name" value="ABC_transptr_periplasmic_BD"/>
</dbReference>
<evidence type="ECO:0000313" key="5">
    <source>
        <dbReference type="EMBL" id="REG11646.1"/>
    </source>
</evidence>
<dbReference type="PROSITE" id="PS51257">
    <property type="entry name" value="PROKAR_LIPOPROTEIN"/>
    <property type="match status" value="1"/>
</dbReference>
<evidence type="ECO:0000313" key="6">
    <source>
        <dbReference type="Proteomes" id="UP000256388"/>
    </source>
</evidence>
<feature type="domain" description="Fe/B12 periplasmic-binding" evidence="4">
    <location>
        <begin position="73"/>
        <end position="328"/>
    </location>
</feature>
<organism evidence="5 6">
    <name type="scientific">Pelolinea submarina</name>
    <dbReference type="NCBI Taxonomy" id="913107"/>
    <lineage>
        <taxon>Bacteria</taxon>
        <taxon>Bacillati</taxon>
        <taxon>Chloroflexota</taxon>
        <taxon>Anaerolineae</taxon>
        <taxon>Anaerolineales</taxon>
        <taxon>Anaerolineaceae</taxon>
        <taxon>Pelolinea</taxon>
    </lineage>
</organism>
<keyword evidence="6" id="KW-1185">Reference proteome</keyword>
<evidence type="ECO:0000259" key="4">
    <source>
        <dbReference type="PROSITE" id="PS50983"/>
    </source>
</evidence>